<dbReference type="CDD" id="cd00093">
    <property type="entry name" value="HTH_XRE"/>
    <property type="match status" value="1"/>
</dbReference>
<dbReference type="AlphaFoldDB" id="A0AAE3GFP7"/>
<name>A0AAE3GFP7_9PSEU</name>
<dbReference type="PROSITE" id="PS50943">
    <property type="entry name" value="HTH_CROC1"/>
    <property type="match status" value="1"/>
</dbReference>
<dbReference type="SMART" id="SM00530">
    <property type="entry name" value="HTH_XRE"/>
    <property type="match status" value="1"/>
</dbReference>
<feature type="domain" description="HTH cro/C1-type" evidence="1">
    <location>
        <begin position="17"/>
        <end position="71"/>
    </location>
</feature>
<organism evidence="2 3">
    <name type="scientific">Goodfellowiella coeruleoviolacea</name>
    <dbReference type="NCBI Taxonomy" id="334858"/>
    <lineage>
        <taxon>Bacteria</taxon>
        <taxon>Bacillati</taxon>
        <taxon>Actinomycetota</taxon>
        <taxon>Actinomycetes</taxon>
        <taxon>Pseudonocardiales</taxon>
        <taxon>Pseudonocardiaceae</taxon>
        <taxon>Goodfellowiella</taxon>
    </lineage>
</organism>
<dbReference type="RefSeq" id="WP_253773158.1">
    <property type="nucleotide sequence ID" value="NZ_JAMTCK010000008.1"/>
</dbReference>
<evidence type="ECO:0000259" key="1">
    <source>
        <dbReference type="PROSITE" id="PS50943"/>
    </source>
</evidence>
<keyword evidence="3" id="KW-1185">Reference proteome</keyword>
<dbReference type="Proteomes" id="UP001206128">
    <property type="component" value="Unassembled WGS sequence"/>
</dbReference>
<sequence length="282" mass="31887">MTRPNPTFRRRQLGRQLRRLREELGFSREEIASYLGCQLPKMSKIETGKLGVSPAELRLLLIKYDVPDEEAEEMIDLGKESRKQGWWVSFGDVVPIWLSDYVGFESEAETIYSYEAELLHGLLQTEGYARAVIRAWPGADADHEDRGVRLRAARQEVLTRNPPVNYVAIVNEAALCRSVGGPATMRQQLERLLDVMKLPNVTLRVLPLSAGAHPGMGSSFTILHMPGQSDPVVYLEELTTAAYLEKEHEVAPYKLVFDRLQDVALSERDTRKLVAEKIKEVV</sequence>
<dbReference type="Gene3D" id="1.10.260.40">
    <property type="entry name" value="lambda repressor-like DNA-binding domains"/>
    <property type="match status" value="1"/>
</dbReference>
<dbReference type="SUPFAM" id="SSF47413">
    <property type="entry name" value="lambda repressor-like DNA-binding domains"/>
    <property type="match status" value="1"/>
</dbReference>
<dbReference type="InterPro" id="IPR043917">
    <property type="entry name" value="DUF5753"/>
</dbReference>
<gene>
    <name evidence="2" type="ORF">LX83_003735</name>
</gene>
<reference evidence="2" key="1">
    <citation type="submission" date="2022-06" db="EMBL/GenBank/DDBJ databases">
        <title>Genomic Encyclopedia of Archaeal and Bacterial Type Strains, Phase II (KMG-II): from individual species to whole genera.</title>
        <authorList>
            <person name="Goeker M."/>
        </authorList>
    </citation>
    <scope>NUCLEOTIDE SEQUENCE</scope>
    <source>
        <strain evidence="2">DSM 43935</strain>
    </source>
</reference>
<dbReference type="InterPro" id="IPR010982">
    <property type="entry name" value="Lambda_DNA-bd_dom_sf"/>
</dbReference>
<proteinExistence type="predicted"/>
<protein>
    <submittedName>
        <fullName evidence="2">Helix-turn-helix domain-containing protein</fullName>
    </submittedName>
</protein>
<dbReference type="Pfam" id="PF19054">
    <property type="entry name" value="DUF5753"/>
    <property type="match status" value="1"/>
</dbReference>
<accession>A0AAE3GFP7</accession>
<evidence type="ECO:0000313" key="2">
    <source>
        <dbReference type="EMBL" id="MCP2166863.1"/>
    </source>
</evidence>
<dbReference type="InterPro" id="IPR001387">
    <property type="entry name" value="Cro/C1-type_HTH"/>
</dbReference>
<dbReference type="GO" id="GO:0003677">
    <property type="term" value="F:DNA binding"/>
    <property type="evidence" value="ECO:0007669"/>
    <property type="project" value="InterPro"/>
</dbReference>
<evidence type="ECO:0000313" key="3">
    <source>
        <dbReference type="Proteomes" id="UP001206128"/>
    </source>
</evidence>
<comment type="caution">
    <text evidence="2">The sequence shown here is derived from an EMBL/GenBank/DDBJ whole genome shotgun (WGS) entry which is preliminary data.</text>
</comment>
<dbReference type="EMBL" id="JAMTCK010000008">
    <property type="protein sequence ID" value="MCP2166863.1"/>
    <property type="molecule type" value="Genomic_DNA"/>
</dbReference>
<dbReference type="Pfam" id="PF13560">
    <property type="entry name" value="HTH_31"/>
    <property type="match status" value="1"/>
</dbReference>